<reference evidence="1 2" key="1">
    <citation type="submission" date="2018-02" db="EMBL/GenBank/DDBJ databases">
        <title>Draft genome of wild Prunus yedoensis var. nudiflora.</title>
        <authorList>
            <person name="Baek S."/>
            <person name="Kim J.-H."/>
            <person name="Choi K."/>
            <person name="Kim G.-B."/>
            <person name="Cho A."/>
            <person name="Jang H."/>
            <person name="Shin C.-H."/>
            <person name="Yu H.-J."/>
            <person name="Mun J.-H."/>
        </authorList>
    </citation>
    <scope>NUCLEOTIDE SEQUENCE [LARGE SCALE GENOMIC DNA]</scope>
    <source>
        <strain evidence="2">cv. Jeju island</strain>
        <tissue evidence="1">Leaf</tissue>
    </source>
</reference>
<dbReference type="OrthoDB" id="10671302at2759"/>
<sequence length="165" mass="16937">MVDPDFASAKEGDAVAVRFSTPPDVGGAGGDVSVTRGFAVVDVDVVYDDVGDVLERYAAAAGDVDVDAPAVNGLEAVDNELAFKLDGHVGGEDDPEGLRLDHGVAERARDWVGWVPIGRVGDDVDLASFASHGVLAEPYAAIGELLAVSGPVRVAAPAIVDWVAD</sequence>
<organism evidence="1 2">
    <name type="scientific">Prunus yedoensis var. nudiflora</name>
    <dbReference type="NCBI Taxonomy" id="2094558"/>
    <lineage>
        <taxon>Eukaryota</taxon>
        <taxon>Viridiplantae</taxon>
        <taxon>Streptophyta</taxon>
        <taxon>Embryophyta</taxon>
        <taxon>Tracheophyta</taxon>
        <taxon>Spermatophyta</taxon>
        <taxon>Magnoliopsida</taxon>
        <taxon>eudicotyledons</taxon>
        <taxon>Gunneridae</taxon>
        <taxon>Pentapetalae</taxon>
        <taxon>rosids</taxon>
        <taxon>fabids</taxon>
        <taxon>Rosales</taxon>
        <taxon>Rosaceae</taxon>
        <taxon>Amygdaloideae</taxon>
        <taxon>Amygdaleae</taxon>
        <taxon>Prunus</taxon>
    </lineage>
</organism>
<dbReference type="EMBL" id="PJQY01000126">
    <property type="protein sequence ID" value="PQQ18048.1"/>
    <property type="molecule type" value="Genomic_DNA"/>
</dbReference>
<protein>
    <submittedName>
        <fullName evidence="1">Uncharacterized protein</fullName>
    </submittedName>
</protein>
<proteinExistence type="predicted"/>
<accession>A0A314ZLG9</accession>
<dbReference type="AlphaFoldDB" id="A0A314ZLG9"/>
<evidence type="ECO:0000313" key="2">
    <source>
        <dbReference type="Proteomes" id="UP000250321"/>
    </source>
</evidence>
<name>A0A314ZLG9_PRUYE</name>
<keyword evidence="2" id="KW-1185">Reference proteome</keyword>
<evidence type="ECO:0000313" key="1">
    <source>
        <dbReference type="EMBL" id="PQQ18048.1"/>
    </source>
</evidence>
<dbReference type="Proteomes" id="UP000250321">
    <property type="component" value="Unassembled WGS sequence"/>
</dbReference>
<comment type="caution">
    <text evidence="1">The sequence shown here is derived from an EMBL/GenBank/DDBJ whole genome shotgun (WGS) entry which is preliminary data.</text>
</comment>
<gene>
    <name evidence="1" type="ORF">Pyn_29454</name>
</gene>